<keyword evidence="1" id="KW-0472">Membrane</keyword>
<dbReference type="InterPro" id="IPR027463">
    <property type="entry name" value="AcrB_DN_DC_subdom"/>
</dbReference>
<evidence type="ECO:0000256" key="1">
    <source>
        <dbReference type="SAM" id="Phobius"/>
    </source>
</evidence>
<accession>A0A382QVC5</accession>
<dbReference type="Gene3D" id="3.30.2090.10">
    <property type="entry name" value="Multidrug efflux transporter AcrB TolC docking domain, DN and DC subdomains"/>
    <property type="match status" value="1"/>
</dbReference>
<feature type="transmembrane region" description="Helical" evidence="1">
    <location>
        <begin position="232"/>
        <end position="252"/>
    </location>
</feature>
<feature type="non-terminal residue" evidence="2">
    <location>
        <position position="1"/>
    </location>
</feature>
<proteinExistence type="predicted"/>
<dbReference type="InterPro" id="IPR001036">
    <property type="entry name" value="Acrflvin-R"/>
</dbReference>
<dbReference type="SUPFAM" id="SSF82714">
    <property type="entry name" value="Multidrug efflux transporter AcrB TolC docking domain, DN and DC subdomains"/>
    <property type="match status" value="1"/>
</dbReference>
<dbReference type="GO" id="GO:0042910">
    <property type="term" value="F:xenobiotic transmembrane transporter activity"/>
    <property type="evidence" value="ECO:0007669"/>
    <property type="project" value="TreeGrafter"/>
</dbReference>
<dbReference type="GO" id="GO:0005886">
    <property type="term" value="C:plasma membrane"/>
    <property type="evidence" value="ECO:0007669"/>
    <property type="project" value="TreeGrafter"/>
</dbReference>
<reference evidence="2" key="1">
    <citation type="submission" date="2018-05" db="EMBL/GenBank/DDBJ databases">
        <authorList>
            <person name="Lanie J.A."/>
            <person name="Ng W.-L."/>
            <person name="Kazmierczak K.M."/>
            <person name="Andrzejewski T.M."/>
            <person name="Davidsen T.M."/>
            <person name="Wayne K.J."/>
            <person name="Tettelin H."/>
            <person name="Glass J.I."/>
            <person name="Rusch D."/>
            <person name="Podicherti R."/>
            <person name="Tsui H.-C.T."/>
            <person name="Winkler M.E."/>
        </authorList>
    </citation>
    <scope>NUCLEOTIDE SEQUENCE</scope>
</reference>
<organism evidence="2">
    <name type="scientific">marine metagenome</name>
    <dbReference type="NCBI Taxonomy" id="408172"/>
    <lineage>
        <taxon>unclassified sequences</taxon>
        <taxon>metagenomes</taxon>
        <taxon>ecological metagenomes</taxon>
    </lineage>
</organism>
<feature type="transmembrane region" description="Helical" evidence="1">
    <location>
        <begin position="208"/>
        <end position="225"/>
    </location>
</feature>
<evidence type="ECO:0008006" key="3">
    <source>
        <dbReference type="Google" id="ProtNLM"/>
    </source>
</evidence>
<dbReference type="SUPFAM" id="SSF82866">
    <property type="entry name" value="Multidrug efflux transporter AcrB transmembrane domain"/>
    <property type="match status" value="1"/>
</dbReference>
<protein>
    <recommendedName>
        <fullName evidence="3">Acriflavin resistance protein</fullName>
    </recommendedName>
</protein>
<gene>
    <name evidence="2" type="ORF">METZ01_LOCUS341666</name>
</gene>
<dbReference type="AlphaFoldDB" id="A0A382QVC5"/>
<feature type="transmembrane region" description="Helical" evidence="1">
    <location>
        <begin position="306"/>
        <end position="327"/>
    </location>
</feature>
<evidence type="ECO:0000313" key="2">
    <source>
        <dbReference type="EMBL" id="SVC88812.1"/>
    </source>
</evidence>
<dbReference type="PANTHER" id="PTHR32063">
    <property type="match status" value="1"/>
</dbReference>
<feature type="non-terminal residue" evidence="2">
    <location>
        <position position="328"/>
    </location>
</feature>
<name>A0A382QVC5_9ZZZZ</name>
<dbReference type="Gene3D" id="1.20.1640.10">
    <property type="entry name" value="Multidrug efflux transporter AcrB transmembrane domain"/>
    <property type="match status" value="1"/>
</dbReference>
<keyword evidence="1" id="KW-1133">Transmembrane helix</keyword>
<feature type="transmembrane region" description="Helical" evidence="1">
    <location>
        <begin position="264"/>
        <end position="285"/>
    </location>
</feature>
<keyword evidence="1" id="KW-0812">Transmembrane</keyword>
<dbReference type="Gene3D" id="3.30.70.1440">
    <property type="entry name" value="Multidrug efflux transporter AcrB pore domain"/>
    <property type="match status" value="1"/>
</dbReference>
<sequence>KMGRSRSWSGNQLGVEVQLHGRNPEVLAVLMEEVKANLGKIPGVQDVDSSLEDGEEEIRVEVNRAQALNYGLSPREVAQSISSALGNRRTSGFKSDDREIDIVMQLNEGDRATLEQLKNSSYEGRDGNSIQLAALADFNIRRGPSDLKRENRVLNVTVFANTESRGAARKVMGPIKAIMEGMQLPPGYSWDLGRAARWEQQDANDNNFTAIFAVLLIYLIMASLFESLIHPFTIMLSIPFSLIGVALGLYALDVPFDNNGALGLLILFGVVVNNGIVLIAHINHLRETGLSRREAIVTGGQHRLRPILMTAFTTILNLMPIVLPMIYG</sequence>
<dbReference type="EMBL" id="UINC01116811">
    <property type="protein sequence ID" value="SVC88812.1"/>
    <property type="molecule type" value="Genomic_DNA"/>
</dbReference>
<dbReference type="Pfam" id="PF00873">
    <property type="entry name" value="ACR_tran"/>
    <property type="match status" value="1"/>
</dbReference>
<dbReference type="PANTHER" id="PTHR32063:SF0">
    <property type="entry name" value="SWARMING MOTILITY PROTEIN SWRC"/>
    <property type="match status" value="1"/>
</dbReference>